<sequence length="116" mass="13732">MQYFRLAGSKQEFLRDLIIMVAWLFFLALVNRYSQFPIYSIFPYLIPACLLTWKYGLSWGFIFSGLASLAAIPYNDLWKYDENSFFWAGLTTYFKLTGFAIGITYSRWRVNMKNKN</sequence>
<feature type="transmembrane region" description="Helical" evidence="1">
    <location>
        <begin position="60"/>
        <end position="78"/>
    </location>
</feature>
<keyword evidence="1" id="KW-0472">Membrane</keyword>
<keyword evidence="3" id="KW-1185">Reference proteome</keyword>
<evidence type="ECO:0000313" key="3">
    <source>
        <dbReference type="Proteomes" id="UP000191980"/>
    </source>
</evidence>
<protein>
    <recommendedName>
        <fullName evidence="4">MASE1 domain-containing protein</fullName>
    </recommendedName>
</protein>
<name>A0A1V8M4T3_9GAMM</name>
<evidence type="ECO:0000313" key="2">
    <source>
        <dbReference type="EMBL" id="OQK16572.1"/>
    </source>
</evidence>
<dbReference type="AlphaFoldDB" id="A0A1V8M4T3"/>
<feature type="transmembrane region" description="Helical" evidence="1">
    <location>
        <begin position="36"/>
        <end position="53"/>
    </location>
</feature>
<feature type="transmembrane region" description="Helical" evidence="1">
    <location>
        <begin position="12"/>
        <end position="30"/>
    </location>
</feature>
<accession>A0A1V8M4T3</accession>
<proteinExistence type="predicted"/>
<dbReference type="STRING" id="1420851.AU255_01310"/>
<dbReference type="EMBL" id="LPUF01000001">
    <property type="protein sequence ID" value="OQK16572.1"/>
    <property type="molecule type" value="Genomic_DNA"/>
</dbReference>
<feature type="transmembrane region" description="Helical" evidence="1">
    <location>
        <begin position="84"/>
        <end position="105"/>
    </location>
</feature>
<dbReference type="Proteomes" id="UP000191980">
    <property type="component" value="Unassembled WGS sequence"/>
</dbReference>
<organism evidence="2 3">
    <name type="scientific">Methyloprofundus sedimenti</name>
    <dbReference type="NCBI Taxonomy" id="1420851"/>
    <lineage>
        <taxon>Bacteria</taxon>
        <taxon>Pseudomonadati</taxon>
        <taxon>Pseudomonadota</taxon>
        <taxon>Gammaproteobacteria</taxon>
        <taxon>Methylococcales</taxon>
        <taxon>Methylococcaceae</taxon>
        <taxon>Methyloprofundus</taxon>
    </lineage>
</organism>
<keyword evidence="1" id="KW-0812">Transmembrane</keyword>
<gene>
    <name evidence="2" type="ORF">AU255_01310</name>
</gene>
<keyword evidence="1" id="KW-1133">Transmembrane helix</keyword>
<reference evidence="2 3" key="1">
    <citation type="submission" date="2015-12" db="EMBL/GenBank/DDBJ databases">
        <authorList>
            <person name="Shamseldin A."/>
            <person name="Moawad H."/>
            <person name="Abd El-Rahim W.M."/>
            <person name="Sadowsky M.J."/>
        </authorList>
    </citation>
    <scope>NUCLEOTIDE SEQUENCE [LARGE SCALE GENOMIC DNA]</scope>
    <source>
        <strain evidence="2 3">WF1</strain>
    </source>
</reference>
<evidence type="ECO:0008006" key="4">
    <source>
        <dbReference type="Google" id="ProtNLM"/>
    </source>
</evidence>
<comment type="caution">
    <text evidence="2">The sequence shown here is derived from an EMBL/GenBank/DDBJ whole genome shotgun (WGS) entry which is preliminary data.</text>
</comment>
<evidence type="ECO:0000256" key="1">
    <source>
        <dbReference type="SAM" id="Phobius"/>
    </source>
</evidence>